<sequence>MGSHYSALIMMDFPKDIDTSGIIGRLTNQETEVAFEGTYNPAMLLDTGTVAVCNFKNMLFMQGEVLFGRDNEAEFQEHLKELSTGGRLFHWTVEDTSGTLAFDYVENGSVKRSWWSCVPRVNLNAGNPLPNEPPGKFGSDLGDEDVEEWDIVTVAEGFGFIWDELEEAPCTIYRPKKVEKISNTETSQKPWWRFW</sequence>
<reference evidence="1 2" key="1">
    <citation type="submission" date="2020-12" db="EMBL/GenBank/DDBJ databases">
        <title>Geomonas sp. Red421, isolated from paddy soil.</title>
        <authorList>
            <person name="Xu Z."/>
            <person name="Zhang Z."/>
            <person name="Masuda Y."/>
            <person name="Itoh H."/>
            <person name="Senoo K."/>
        </authorList>
    </citation>
    <scope>NUCLEOTIDE SEQUENCE [LARGE SCALE GENOMIC DNA]</scope>
    <source>
        <strain evidence="1 2">Red421</strain>
    </source>
</reference>
<protein>
    <submittedName>
        <fullName evidence="1">Uncharacterized protein</fullName>
    </submittedName>
</protein>
<dbReference type="EMBL" id="JAEMHL010000004">
    <property type="protein sequence ID" value="MBJ6750492.1"/>
    <property type="molecule type" value="Genomic_DNA"/>
</dbReference>
<gene>
    <name evidence="1" type="ORF">JFN91_09720</name>
</gene>
<accession>A0ABS0YDX5</accession>
<proteinExistence type="predicted"/>
<comment type="caution">
    <text evidence="1">The sequence shown here is derived from an EMBL/GenBank/DDBJ whole genome shotgun (WGS) entry which is preliminary data.</text>
</comment>
<keyword evidence="2" id="KW-1185">Reference proteome</keyword>
<dbReference type="RefSeq" id="WP_199389013.1">
    <property type="nucleotide sequence ID" value="NZ_JAEMHL010000004.1"/>
</dbReference>
<evidence type="ECO:0000313" key="1">
    <source>
        <dbReference type="EMBL" id="MBJ6750492.1"/>
    </source>
</evidence>
<evidence type="ECO:0000313" key="2">
    <source>
        <dbReference type="Proteomes" id="UP000614714"/>
    </source>
</evidence>
<name>A0ABS0YDX5_9BACT</name>
<organism evidence="1 2">
    <name type="scientific">Geomonas anaerohicana</name>
    <dbReference type="NCBI Taxonomy" id="2798583"/>
    <lineage>
        <taxon>Bacteria</taxon>
        <taxon>Pseudomonadati</taxon>
        <taxon>Thermodesulfobacteriota</taxon>
        <taxon>Desulfuromonadia</taxon>
        <taxon>Geobacterales</taxon>
        <taxon>Geobacteraceae</taxon>
        <taxon>Geomonas</taxon>
    </lineage>
</organism>
<dbReference type="Proteomes" id="UP000614714">
    <property type="component" value="Unassembled WGS sequence"/>
</dbReference>